<dbReference type="AlphaFoldDB" id="A0A9P9ARF5"/>
<comment type="caution">
    <text evidence="1">The sequence shown here is derived from an EMBL/GenBank/DDBJ whole genome shotgun (WGS) entry which is preliminary data.</text>
</comment>
<reference evidence="1 2" key="1">
    <citation type="journal article" date="2021" name="Nat. Commun.">
        <title>Genetic determinants of endophytism in the Arabidopsis root mycobiome.</title>
        <authorList>
            <person name="Mesny F."/>
            <person name="Miyauchi S."/>
            <person name="Thiergart T."/>
            <person name="Pickel B."/>
            <person name="Atanasova L."/>
            <person name="Karlsson M."/>
            <person name="Huettel B."/>
            <person name="Barry K.W."/>
            <person name="Haridas S."/>
            <person name="Chen C."/>
            <person name="Bauer D."/>
            <person name="Andreopoulos W."/>
            <person name="Pangilinan J."/>
            <person name="LaButti K."/>
            <person name="Riley R."/>
            <person name="Lipzen A."/>
            <person name="Clum A."/>
            <person name="Drula E."/>
            <person name="Henrissat B."/>
            <person name="Kohler A."/>
            <person name="Grigoriev I.V."/>
            <person name="Martin F.M."/>
            <person name="Hacquard S."/>
        </authorList>
    </citation>
    <scope>NUCLEOTIDE SEQUENCE [LARGE SCALE GENOMIC DNA]</scope>
    <source>
        <strain evidence="1 2">MPI-CAGE-CH-0241</strain>
    </source>
</reference>
<dbReference type="PANTHER" id="PTHR42085">
    <property type="entry name" value="F-BOX DOMAIN-CONTAINING PROTEIN"/>
    <property type="match status" value="1"/>
</dbReference>
<evidence type="ECO:0008006" key="3">
    <source>
        <dbReference type="Google" id="ProtNLM"/>
    </source>
</evidence>
<dbReference type="EMBL" id="JAGPYM010000007">
    <property type="protein sequence ID" value="KAH6892156.1"/>
    <property type="molecule type" value="Genomic_DNA"/>
</dbReference>
<sequence>MAMELDHQQQQQHKTGFMDLPVEIRLEIYEMLLHIPACNEVARYNNDKLASVHANLLLANRQINYEATSFLYSDNMFLAHPTLLASFPRLRQRYGPVKESAVLPRIRRFHIEVRLDCDTPYDRDQVTKAFSGLDELEVEVHQSMYLSAGHRNLHKFEGVRGVKHVKFSGSITGFDEYINWLKNLMMSEPGTEGGEFKPTRESWLNRLNLV</sequence>
<organism evidence="1 2">
    <name type="scientific">Thelonectria olida</name>
    <dbReference type="NCBI Taxonomy" id="1576542"/>
    <lineage>
        <taxon>Eukaryota</taxon>
        <taxon>Fungi</taxon>
        <taxon>Dikarya</taxon>
        <taxon>Ascomycota</taxon>
        <taxon>Pezizomycotina</taxon>
        <taxon>Sordariomycetes</taxon>
        <taxon>Hypocreomycetidae</taxon>
        <taxon>Hypocreales</taxon>
        <taxon>Nectriaceae</taxon>
        <taxon>Thelonectria</taxon>
    </lineage>
</organism>
<dbReference type="PANTHER" id="PTHR42085:SF4">
    <property type="entry name" value="F-BOX DOMAIN-CONTAINING PROTEIN"/>
    <property type="match status" value="1"/>
</dbReference>
<dbReference type="Proteomes" id="UP000777438">
    <property type="component" value="Unassembled WGS sequence"/>
</dbReference>
<dbReference type="OrthoDB" id="2951834at2759"/>
<name>A0A9P9ARF5_9HYPO</name>
<protein>
    <recommendedName>
        <fullName evidence="3">F-box domain-containing protein</fullName>
    </recommendedName>
</protein>
<accession>A0A9P9ARF5</accession>
<gene>
    <name evidence="1" type="ORF">B0T10DRAFT_483186</name>
</gene>
<evidence type="ECO:0000313" key="2">
    <source>
        <dbReference type="Proteomes" id="UP000777438"/>
    </source>
</evidence>
<keyword evidence="2" id="KW-1185">Reference proteome</keyword>
<evidence type="ECO:0000313" key="1">
    <source>
        <dbReference type="EMBL" id="KAH6892156.1"/>
    </source>
</evidence>
<dbReference type="InterPro" id="IPR038883">
    <property type="entry name" value="AN11006-like"/>
</dbReference>
<proteinExistence type="predicted"/>